<sequence>MKISLMTLNYLPNKGGLVSYVQNVSKEITKSSHSAVVHTTDGKNRELPELERIDGIQVYRHRALSMKGILKLFTPFIVPLKLYSRFKLNLEKDEYVIIRHLYFAMALSLFKKRDNFIYIIPLIAPRLQRMNIKQVNTFKKIYYYFLIPQLYLIEKFALNRIKNIATLSDTKKEEIVEFYNISSNRVHVIPPGVDLEKFKPLVSQDEKEMILKNEGLEILKEFKIILTVCRLSNEKNVTYAIDMISHMGEGFKLVIVGDGEESSKLKKYVIDKELDDKVIFVGFKSNTEDFYRIADVFILPSKYEGFGHVYLEAMASGIPCIGLQHNPPNIITATQEIIKQNQTGFIDKGENSEELANKLISWFQNPLLVQEYRKNCRTYVEENHSWNTHLTSIISLWEMNERGD</sequence>
<dbReference type="PANTHER" id="PTHR45947">
    <property type="entry name" value="SULFOQUINOVOSYL TRANSFERASE SQD2"/>
    <property type="match status" value="1"/>
</dbReference>
<proteinExistence type="predicted"/>
<dbReference type="Proteomes" id="UP001596439">
    <property type="component" value="Unassembled WGS sequence"/>
</dbReference>
<evidence type="ECO:0000259" key="2">
    <source>
        <dbReference type="Pfam" id="PF13439"/>
    </source>
</evidence>
<evidence type="ECO:0000259" key="1">
    <source>
        <dbReference type="Pfam" id="PF00534"/>
    </source>
</evidence>
<accession>A0ABW2PMK5</accession>
<dbReference type="RefSeq" id="WP_214786444.1">
    <property type="nucleotide sequence ID" value="NZ_JANIEL010000007.1"/>
</dbReference>
<dbReference type="EMBL" id="JBHTCE010000001">
    <property type="protein sequence ID" value="MFC7388875.1"/>
    <property type="molecule type" value="Genomic_DNA"/>
</dbReference>
<reference evidence="4" key="1">
    <citation type="journal article" date="2019" name="Int. J. Syst. Evol. Microbiol.">
        <title>The Global Catalogue of Microorganisms (GCM) 10K type strain sequencing project: providing services to taxonomists for standard genome sequencing and annotation.</title>
        <authorList>
            <consortium name="The Broad Institute Genomics Platform"/>
            <consortium name="The Broad Institute Genome Sequencing Center for Infectious Disease"/>
            <person name="Wu L."/>
            <person name="Ma J."/>
        </authorList>
    </citation>
    <scope>NUCLEOTIDE SEQUENCE [LARGE SCALE GENOMIC DNA]</scope>
    <source>
        <strain evidence="4">CCUG 55590</strain>
    </source>
</reference>
<dbReference type="InterPro" id="IPR001296">
    <property type="entry name" value="Glyco_trans_1"/>
</dbReference>
<dbReference type="Gene3D" id="3.40.50.2000">
    <property type="entry name" value="Glycogen Phosphorylase B"/>
    <property type="match status" value="2"/>
</dbReference>
<protein>
    <submittedName>
        <fullName evidence="3">Glycosyltransferase family 4 protein</fullName>
        <ecNumber evidence="3">2.4.-.-</ecNumber>
    </submittedName>
</protein>
<dbReference type="SUPFAM" id="SSF53756">
    <property type="entry name" value="UDP-Glycosyltransferase/glycogen phosphorylase"/>
    <property type="match status" value="1"/>
</dbReference>
<name>A0ABW2PMK5_9BACL</name>
<dbReference type="Pfam" id="PF00534">
    <property type="entry name" value="Glycos_transf_1"/>
    <property type="match status" value="1"/>
</dbReference>
<dbReference type="GO" id="GO:0016757">
    <property type="term" value="F:glycosyltransferase activity"/>
    <property type="evidence" value="ECO:0007669"/>
    <property type="project" value="UniProtKB-KW"/>
</dbReference>
<keyword evidence="4" id="KW-1185">Reference proteome</keyword>
<dbReference type="InterPro" id="IPR050194">
    <property type="entry name" value="Glycosyltransferase_grp1"/>
</dbReference>
<feature type="domain" description="Glycosyltransferase subfamily 4-like N-terminal" evidence="2">
    <location>
        <begin position="15"/>
        <end position="197"/>
    </location>
</feature>
<feature type="domain" description="Glycosyl transferase family 1" evidence="1">
    <location>
        <begin position="217"/>
        <end position="379"/>
    </location>
</feature>
<dbReference type="EC" id="2.4.-.-" evidence="3"/>
<dbReference type="CDD" id="cd03801">
    <property type="entry name" value="GT4_PimA-like"/>
    <property type="match status" value="1"/>
</dbReference>
<dbReference type="PANTHER" id="PTHR45947:SF3">
    <property type="entry name" value="SULFOQUINOVOSYL TRANSFERASE SQD2"/>
    <property type="match status" value="1"/>
</dbReference>
<evidence type="ECO:0000313" key="4">
    <source>
        <dbReference type="Proteomes" id="UP001596439"/>
    </source>
</evidence>
<evidence type="ECO:0000313" key="3">
    <source>
        <dbReference type="EMBL" id="MFC7388875.1"/>
    </source>
</evidence>
<organism evidence="3 4">
    <name type="scientific">Exiguobacterium aestuarii</name>
    <dbReference type="NCBI Taxonomy" id="273527"/>
    <lineage>
        <taxon>Bacteria</taxon>
        <taxon>Bacillati</taxon>
        <taxon>Bacillota</taxon>
        <taxon>Bacilli</taxon>
        <taxon>Bacillales</taxon>
        <taxon>Bacillales Family XII. Incertae Sedis</taxon>
        <taxon>Exiguobacterium</taxon>
    </lineage>
</organism>
<gene>
    <name evidence="3" type="ORF">ACFQO8_01890</name>
</gene>
<keyword evidence="3" id="KW-0328">Glycosyltransferase</keyword>
<comment type="caution">
    <text evidence="3">The sequence shown here is derived from an EMBL/GenBank/DDBJ whole genome shotgun (WGS) entry which is preliminary data.</text>
</comment>
<keyword evidence="3" id="KW-0808">Transferase</keyword>
<dbReference type="InterPro" id="IPR028098">
    <property type="entry name" value="Glyco_trans_4-like_N"/>
</dbReference>
<dbReference type="Pfam" id="PF13439">
    <property type="entry name" value="Glyco_transf_4"/>
    <property type="match status" value="1"/>
</dbReference>